<dbReference type="Proteomes" id="UP000747542">
    <property type="component" value="Unassembled WGS sequence"/>
</dbReference>
<dbReference type="EMBL" id="JAHLQT010046319">
    <property type="protein sequence ID" value="KAG7153716.1"/>
    <property type="molecule type" value="Genomic_DNA"/>
</dbReference>
<reference evidence="1" key="1">
    <citation type="journal article" date="2021" name="Sci. Adv.">
        <title>The American lobster genome reveals insights on longevity, neural, and immune adaptations.</title>
        <authorList>
            <person name="Polinski J.M."/>
            <person name="Zimin A.V."/>
            <person name="Clark K.F."/>
            <person name="Kohn A.B."/>
            <person name="Sadowski N."/>
            <person name="Timp W."/>
            <person name="Ptitsyn A."/>
            <person name="Khanna P."/>
            <person name="Romanova D.Y."/>
            <person name="Williams P."/>
            <person name="Greenwood S.J."/>
            <person name="Moroz L.L."/>
            <person name="Walt D.R."/>
            <person name="Bodnar A.G."/>
        </authorList>
    </citation>
    <scope>NUCLEOTIDE SEQUENCE</scope>
    <source>
        <strain evidence="1">GMGI-L3</strain>
    </source>
</reference>
<keyword evidence="2" id="KW-1185">Reference proteome</keyword>
<gene>
    <name evidence="1" type="ORF">Hamer_G009384</name>
</gene>
<evidence type="ECO:0000313" key="1">
    <source>
        <dbReference type="EMBL" id="KAG7153716.1"/>
    </source>
</evidence>
<sequence>MKRGSVTAWSGGTAGCGLQHVWSVPAPQDIVTRERPYMVQDGLLTQISRLTFVARPFHFQRGVLRVKCVAEISGNRLAHHTTILDNFRAWERSFQASGESLGVAPSLALMASCFTLCASFATSFSASFFFATSFAASFTDSIATSFVTSLKDSFITSLKNSFSTSSFRDSYTTSFSR</sequence>
<dbReference type="PROSITE" id="PS51257">
    <property type="entry name" value="PROKAR_LIPOPROTEIN"/>
    <property type="match status" value="1"/>
</dbReference>
<accession>A0A8J5J9Y2</accession>
<organism evidence="1 2">
    <name type="scientific">Homarus americanus</name>
    <name type="common">American lobster</name>
    <dbReference type="NCBI Taxonomy" id="6706"/>
    <lineage>
        <taxon>Eukaryota</taxon>
        <taxon>Metazoa</taxon>
        <taxon>Ecdysozoa</taxon>
        <taxon>Arthropoda</taxon>
        <taxon>Crustacea</taxon>
        <taxon>Multicrustacea</taxon>
        <taxon>Malacostraca</taxon>
        <taxon>Eumalacostraca</taxon>
        <taxon>Eucarida</taxon>
        <taxon>Decapoda</taxon>
        <taxon>Pleocyemata</taxon>
        <taxon>Astacidea</taxon>
        <taxon>Nephropoidea</taxon>
        <taxon>Nephropidae</taxon>
        <taxon>Homarus</taxon>
    </lineage>
</organism>
<dbReference type="AlphaFoldDB" id="A0A8J5J9Y2"/>
<evidence type="ECO:0000313" key="2">
    <source>
        <dbReference type="Proteomes" id="UP000747542"/>
    </source>
</evidence>
<name>A0A8J5J9Y2_HOMAM</name>
<protein>
    <submittedName>
        <fullName evidence="1">Uncharacterized protein</fullName>
    </submittedName>
</protein>
<proteinExistence type="predicted"/>
<comment type="caution">
    <text evidence="1">The sequence shown here is derived from an EMBL/GenBank/DDBJ whole genome shotgun (WGS) entry which is preliminary data.</text>
</comment>